<feature type="transmembrane region" description="Helical" evidence="2">
    <location>
        <begin position="303"/>
        <end position="326"/>
    </location>
</feature>
<evidence type="ECO:0000313" key="3">
    <source>
        <dbReference type="EMBL" id="GAA4394278.1"/>
    </source>
</evidence>
<protein>
    <recommendedName>
        <fullName evidence="5">Chromosome partition protein Smc</fullName>
    </recommendedName>
</protein>
<accession>A0ABP8JPZ7</accession>
<evidence type="ECO:0000256" key="1">
    <source>
        <dbReference type="SAM" id="MobiDB-lite"/>
    </source>
</evidence>
<feature type="compositionally biased region" description="Basic and acidic residues" evidence="1">
    <location>
        <begin position="284"/>
        <end position="296"/>
    </location>
</feature>
<feature type="transmembrane region" description="Helical" evidence="2">
    <location>
        <begin position="20"/>
        <end position="44"/>
    </location>
</feature>
<keyword evidence="2" id="KW-0472">Membrane</keyword>
<gene>
    <name evidence="3" type="ORF">GCM10023147_26040</name>
</gene>
<reference evidence="4" key="1">
    <citation type="journal article" date="2019" name="Int. J. Syst. Evol. Microbiol.">
        <title>The Global Catalogue of Microorganisms (GCM) 10K type strain sequencing project: providing services to taxonomists for standard genome sequencing and annotation.</title>
        <authorList>
            <consortium name="The Broad Institute Genomics Platform"/>
            <consortium name="The Broad Institute Genome Sequencing Center for Infectious Disease"/>
            <person name="Wu L."/>
            <person name="Ma J."/>
        </authorList>
    </citation>
    <scope>NUCLEOTIDE SEQUENCE [LARGE SCALE GENOMIC DNA]</scope>
    <source>
        <strain evidence="4">JCM 17688</strain>
    </source>
</reference>
<evidence type="ECO:0000313" key="4">
    <source>
        <dbReference type="Proteomes" id="UP001500635"/>
    </source>
</evidence>
<sequence>MATTDLHPKSLVTRLLRGGWSASGTALVAVFVALVVGSGAYLAVALSNPTPVTDKSYSDLIAARRAVDQSRSMFGLLSTAATNATGGVGDMAKAVPQIFDAVDAARTGAQQALDGLDSAPSASAAASRVAGSTAGIDSALSQVQGLGQYGQTIQQAATQATQSLRSAHIPGLAKVEPQLSRIDTAAGSVASVAGQAGGLRTTLANMNAQLANTAASLDSSLASARDSARKLRDGLAKISATRAQATTATNDLVTGLGQLKAVLGSIDEQLATAQQQLPPVPKDPAAEEKALQKEAAKKNTHPLPIALGAAALAGLLTYGIGSLAGARSTRDLLRSFVPNPLKGLAADHTGAHAAPEDDQQTRTVDRLFIPAETGTTMVFDTDPALSVDEIRNAAQTKITKPARHRAGS</sequence>
<dbReference type="EMBL" id="BAABFR010000037">
    <property type="protein sequence ID" value="GAA4394278.1"/>
    <property type="molecule type" value="Genomic_DNA"/>
</dbReference>
<proteinExistence type="predicted"/>
<keyword evidence="2" id="KW-1133">Transmembrane helix</keyword>
<keyword evidence="4" id="KW-1185">Reference proteome</keyword>
<comment type="caution">
    <text evidence="3">The sequence shown here is derived from an EMBL/GenBank/DDBJ whole genome shotgun (WGS) entry which is preliminary data.</text>
</comment>
<dbReference type="Proteomes" id="UP001500635">
    <property type="component" value="Unassembled WGS sequence"/>
</dbReference>
<evidence type="ECO:0008006" key="5">
    <source>
        <dbReference type="Google" id="ProtNLM"/>
    </source>
</evidence>
<feature type="region of interest" description="Disordered" evidence="1">
    <location>
        <begin position="275"/>
        <end position="296"/>
    </location>
</feature>
<dbReference type="RefSeq" id="WP_344996307.1">
    <property type="nucleotide sequence ID" value="NZ_BAABFR010000037.1"/>
</dbReference>
<keyword evidence="2" id="KW-0812">Transmembrane</keyword>
<organism evidence="3 4">
    <name type="scientific">Tsukamurella soli</name>
    <dbReference type="NCBI Taxonomy" id="644556"/>
    <lineage>
        <taxon>Bacteria</taxon>
        <taxon>Bacillati</taxon>
        <taxon>Actinomycetota</taxon>
        <taxon>Actinomycetes</taxon>
        <taxon>Mycobacteriales</taxon>
        <taxon>Tsukamurellaceae</taxon>
        <taxon>Tsukamurella</taxon>
    </lineage>
</organism>
<evidence type="ECO:0000256" key="2">
    <source>
        <dbReference type="SAM" id="Phobius"/>
    </source>
</evidence>
<name>A0ABP8JPZ7_9ACTN</name>